<accession>A0AA36FPC7</accession>
<dbReference type="InterPro" id="IPR013780">
    <property type="entry name" value="Glyco_hydro_b"/>
</dbReference>
<dbReference type="PANTHER" id="PTHR11452">
    <property type="entry name" value="ALPHA-GALACTOSIDASE/ALPHA-N-ACETYLGALACTOSAMINIDASE"/>
    <property type="match status" value="1"/>
</dbReference>
<dbReference type="AlphaFoldDB" id="A0AA36FPC7"/>
<dbReference type="InterPro" id="IPR013785">
    <property type="entry name" value="Aldolase_TIM"/>
</dbReference>
<feature type="signal peptide" evidence="5">
    <location>
        <begin position="1"/>
        <end position="17"/>
    </location>
</feature>
<dbReference type="Gene3D" id="3.20.20.70">
    <property type="entry name" value="Aldolase class I"/>
    <property type="match status" value="1"/>
</dbReference>
<evidence type="ECO:0000256" key="3">
    <source>
        <dbReference type="ARBA" id="ARBA00023295"/>
    </source>
</evidence>
<dbReference type="PANTHER" id="PTHR11452:SF83">
    <property type="entry name" value="ALPHA-GALACTOSIDASE"/>
    <property type="match status" value="1"/>
</dbReference>
<evidence type="ECO:0000256" key="1">
    <source>
        <dbReference type="ARBA" id="ARBA00009743"/>
    </source>
</evidence>
<dbReference type="EMBL" id="CATQJA010000281">
    <property type="protein sequence ID" value="CAJ0558862.1"/>
    <property type="molecule type" value="Genomic_DNA"/>
</dbReference>
<dbReference type="SUPFAM" id="SSF51445">
    <property type="entry name" value="(Trans)glycosidases"/>
    <property type="match status" value="1"/>
</dbReference>
<gene>
    <name evidence="6" type="ORF">MSPICULIGERA_LOCUS1097</name>
</gene>
<keyword evidence="4" id="KW-1015">Disulfide bond</keyword>
<keyword evidence="7" id="KW-1185">Reference proteome</keyword>
<reference evidence="6" key="1">
    <citation type="submission" date="2023-06" db="EMBL/GenBank/DDBJ databases">
        <authorList>
            <person name="Delattre M."/>
        </authorList>
    </citation>
    <scope>NUCLEOTIDE SEQUENCE</scope>
    <source>
        <strain evidence="6">AF72</strain>
    </source>
</reference>
<dbReference type="GO" id="GO:0009311">
    <property type="term" value="P:oligosaccharide metabolic process"/>
    <property type="evidence" value="ECO:0007669"/>
    <property type="project" value="TreeGrafter"/>
</dbReference>
<dbReference type="GO" id="GO:0004557">
    <property type="term" value="F:alpha-galactosidase activity"/>
    <property type="evidence" value="ECO:0007669"/>
    <property type="project" value="TreeGrafter"/>
</dbReference>
<dbReference type="CDD" id="cd14792">
    <property type="entry name" value="GH27"/>
    <property type="match status" value="1"/>
</dbReference>
<dbReference type="PRINTS" id="PR00740">
    <property type="entry name" value="GLHYDRLASE27"/>
</dbReference>
<evidence type="ECO:0000256" key="2">
    <source>
        <dbReference type="ARBA" id="ARBA00022801"/>
    </source>
</evidence>
<organism evidence="6 7">
    <name type="scientific">Mesorhabditis spiculigera</name>
    <dbReference type="NCBI Taxonomy" id="96644"/>
    <lineage>
        <taxon>Eukaryota</taxon>
        <taxon>Metazoa</taxon>
        <taxon>Ecdysozoa</taxon>
        <taxon>Nematoda</taxon>
        <taxon>Chromadorea</taxon>
        <taxon>Rhabditida</taxon>
        <taxon>Rhabditina</taxon>
        <taxon>Rhabditomorpha</taxon>
        <taxon>Rhabditoidea</taxon>
        <taxon>Rhabditidae</taxon>
        <taxon>Mesorhabditinae</taxon>
        <taxon>Mesorhabditis</taxon>
    </lineage>
</organism>
<proteinExistence type="inferred from homology"/>
<comment type="similarity">
    <text evidence="1 4">Belongs to the glycosyl hydrolase 27 family.</text>
</comment>
<dbReference type="InterPro" id="IPR017853">
    <property type="entry name" value="GH"/>
</dbReference>
<feature type="non-terminal residue" evidence="6">
    <location>
        <position position="391"/>
    </location>
</feature>
<dbReference type="Pfam" id="PF16499">
    <property type="entry name" value="Melibiase_2"/>
    <property type="match status" value="2"/>
</dbReference>
<dbReference type="Gene3D" id="2.60.40.1180">
    <property type="entry name" value="Golgi alpha-mannosidase II"/>
    <property type="match status" value="1"/>
</dbReference>
<name>A0AA36FPC7_9BILA</name>
<feature type="chain" id="PRO_5041322519" description="Alpha-galactosidase" evidence="5">
    <location>
        <begin position="18"/>
        <end position="391"/>
    </location>
</feature>
<keyword evidence="3 4" id="KW-0326">Glycosidase</keyword>
<dbReference type="SUPFAM" id="SSF51011">
    <property type="entry name" value="Glycosyl hydrolase domain"/>
    <property type="match status" value="1"/>
</dbReference>
<dbReference type="GO" id="GO:0005737">
    <property type="term" value="C:cytoplasm"/>
    <property type="evidence" value="ECO:0007669"/>
    <property type="project" value="TreeGrafter"/>
</dbReference>
<sequence length="391" mass="44465">MLRPVLTIFLLFLRNDALENGLARTPPMGWMSWAAFFCEVDCQKHPHDCINERLYVTQADQIVSDGFREAGYTSIHIDDCWMEMQRTALDRLAANRSRFPSGIKNLAKMMHQRGLQLGIYEDYGTLTCAGYPGSKGYVELIFASTGTFSDWDVDYLKFDGCYCNISEVAAGFKSMRYALEKVQKKMIYSCEWPLYLKQAPEMIHYDEIAENCNLPKIRREIAKVQKPGAWNDPDMLVIGNGNLTVEQCRSQMSIWCIWSAPLIMSTDLRILKPEYREILLNKKAIAVDQDPMGKFGKRVYKEGDLNIFSKPIQPIEGEKTSLALALLNRNPDSPIDHTFTLSSLGLHEPVKLYRNSWSNTEFGKVNPDASIKVTIHPGDTLFFTAKLLSGQ</sequence>
<protein>
    <recommendedName>
        <fullName evidence="4">Alpha-galactosidase</fullName>
        <ecNumber evidence="4">3.2.1.-</ecNumber>
    </recommendedName>
</protein>
<comment type="subunit">
    <text evidence="4">Homodimer.</text>
</comment>
<comment type="caution">
    <text evidence="6">The sequence shown here is derived from an EMBL/GenBank/DDBJ whole genome shotgun (WGS) entry which is preliminary data.</text>
</comment>
<dbReference type="InterPro" id="IPR002241">
    <property type="entry name" value="Glyco_hydro_27"/>
</dbReference>
<evidence type="ECO:0000313" key="7">
    <source>
        <dbReference type="Proteomes" id="UP001177023"/>
    </source>
</evidence>
<keyword evidence="5" id="KW-0732">Signal</keyword>
<keyword evidence="2 4" id="KW-0378">Hydrolase</keyword>
<dbReference type="FunFam" id="3.20.20.70:FF:000197">
    <property type="entry name" value="Alpha-galactosidase"/>
    <property type="match status" value="1"/>
</dbReference>
<evidence type="ECO:0000256" key="5">
    <source>
        <dbReference type="SAM" id="SignalP"/>
    </source>
</evidence>
<evidence type="ECO:0000256" key="4">
    <source>
        <dbReference type="RuleBase" id="RU361168"/>
    </source>
</evidence>
<dbReference type="GO" id="GO:0016139">
    <property type="term" value="P:glycoside catabolic process"/>
    <property type="evidence" value="ECO:0007669"/>
    <property type="project" value="TreeGrafter"/>
</dbReference>
<dbReference type="Proteomes" id="UP001177023">
    <property type="component" value="Unassembled WGS sequence"/>
</dbReference>
<evidence type="ECO:0000313" key="6">
    <source>
        <dbReference type="EMBL" id="CAJ0558862.1"/>
    </source>
</evidence>
<dbReference type="EC" id="3.2.1.-" evidence="4"/>